<comment type="caution">
    <text evidence="2">The sequence shown here is derived from an EMBL/GenBank/DDBJ whole genome shotgun (WGS) entry which is preliminary data.</text>
</comment>
<organism evidence="2 3">
    <name type="scientific">Streptomyces rhizosphaericus</name>
    <dbReference type="NCBI Taxonomy" id="114699"/>
    <lineage>
        <taxon>Bacteria</taxon>
        <taxon>Bacillati</taxon>
        <taxon>Actinomycetota</taxon>
        <taxon>Actinomycetes</taxon>
        <taxon>Kitasatosporales</taxon>
        <taxon>Streptomycetaceae</taxon>
        <taxon>Streptomyces</taxon>
        <taxon>Streptomyces violaceusniger group</taxon>
    </lineage>
</organism>
<evidence type="ECO:0000313" key="3">
    <source>
        <dbReference type="Proteomes" id="UP001500033"/>
    </source>
</evidence>
<dbReference type="Proteomes" id="UP001500033">
    <property type="component" value="Unassembled WGS sequence"/>
</dbReference>
<keyword evidence="3" id="KW-1185">Reference proteome</keyword>
<protein>
    <submittedName>
        <fullName evidence="2">Uncharacterized protein</fullName>
    </submittedName>
</protein>
<gene>
    <name evidence="2" type="ORF">GCM10009576_094360</name>
</gene>
<feature type="region of interest" description="Disordered" evidence="1">
    <location>
        <begin position="39"/>
        <end position="81"/>
    </location>
</feature>
<dbReference type="EMBL" id="BAAAIE010000144">
    <property type="protein sequence ID" value="GAA1002254.1"/>
    <property type="molecule type" value="Genomic_DNA"/>
</dbReference>
<reference evidence="2 3" key="1">
    <citation type="journal article" date="2019" name="Int. J. Syst. Evol. Microbiol.">
        <title>The Global Catalogue of Microorganisms (GCM) 10K type strain sequencing project: providing services to taxonomists for standard genome sequencing and annotation.</title>
        <authorList>
            <consortium name="The Broad Institute Genomics Platform"/>
            <consortium name="The Broad Institute Genome Sequencing Center for Infectious Disease"/>
            <person name="Wu L."/>
            <person name="Ma J."/>
        </authorList>
    </citation>
    <scope>NUCLEOTIDE SEQUENCE [LARGE SCALE GENOMIC DNA]</scope>
    <source>
        <strain evidence="2 3">JCM 11445</strain>
    </source>
</reference>
<proteinExistence type="predicted"/>
<name>A0ABN1SQM5_9ACTN</name>
<accession>A0ABN1SQM5</accession>
<evidence type="ECO:0000256" key="1">
    <source>
        <dbReference type="SAM" id="MobiDB-lite"/>
    </source>
</evidence>
<sequence>MARGAEHHGVALGAATVGVRAGVRRARVRLDLGQAQFDRSVRGTPDEDAAQEVGRDLEDGPVEEGTVKGGAVRSCCHAPRA</sequence>
<evidence type="ECO:0000313" key="2">
    <source>
        <dbReference type="EMBL" id="GAA1002254.1"/>
    </source>
</evidence>